<accession>A0AAD1R073</accession>
<name>A0AAD1R073_PELCU</name>
<protein>
    <submittedName>
        <fullName evidence="1">Uncharacterized protein</fullName>
    </submittedName>
</protein>
<dbReference type="EMBL" id="OW240912">
    <property type="protein sequence ID" value="CAH2220448.1"/>
    <property type="molecule type" value="Genomic_DNA"/>
</dbReference>
<dbReference type="Proteomes" id="UP001295444">
    <property type="component" value="Chromosome 01"/>
</dbReference>
<evidence type="ECO:0000313" key="1">
    <source>
        <dbReference type="EMBL" id="CAH2220448.1"/>
    </source>
</evidence>
<keyword evidence="2" id="KW-1185">Reference proteome</keyword>
<dbReference type="AlphaFoldDB" id="A0AAD1R073"/>
<evidence type="ECO:0000313" key="2">
    <source>
        <dbReference type="Proteomes" id="UP001295444"/>
    </source>
</evidence>
<sequence>MEEDGNRKITPIAISHVFVECYSKLYNLKTTSNAHSASIDKIDRYLRLANLPQINQTQAAELLKPIELQEVLKVIAGLSGGKVTGLTNAYYKLYAMELAPHLLKVYHSASELGKL</sequence>
<gene>
    <name evidence="1" type="ORF">PECUL_23A045500</name>
</gene>
<reference evidence="1" key="1">
    <citation type="submission" date="2022-03" db="EMBL/GenBank/DDBJ databases">
        <authorList>
            <person name="Alioto T."/>
            <person name="Alioto T."/>
            <person name="Gomez Garrido J."/>
        </authorList>
    </citation>
    <scope>NUCLEOTIDE SEQUENCE</scope>
</reference>
<proteinExistence type="predicted"/>
<organism evidence="1 2">
    <name type="scientific">Pelobates cultripes</name>
    <name type="common">Western spadefoot toad</name>
    <dbReference type="NCBI Taxonomy" id="61616"/>
    <lineage>
        <taxon>Eukaryota</taxon>
        <taxon>Metazoa</taxon>
        <taxon>Chordata</taxon>
        <taxon>Craniata</taxon>
        <taxon>Vertebrata</taxon>
        <taxon>Euteleostomi</taxon>
        <taxon>Amphibia</taxon>
        <taxon>Batrachia</taxon>
        <taxon>Anura</taxon>
        <taxon>Pelobatoidea</taxon>
        <taxon>Pelobatidae</taxon>
        <taxon>Pelobates</taxon>
    </lineage>
</organism>